<name>A0A9Q8V8C1_9HYPO</name>
<feature type="transmembrane region" description="Helical" evidence="8">
    <location>
        <begin position="105"/>
        <end position="134"/>
    </location>
</feature>
<dbReference type="EMBL" id="CP086355">
    <property type="protein sequence ID" value="UNI16940.1"/>
    <property type="molecule type" value="Genomic_DNA"/>
</dbReference>
<dbReference type="Proteomes" id="UP000829364">
    <property type="component" value="Chromosome 2"/>
</dbReference>
<dbReference type="KEGG" id="ptkz:JDV02_003322"/>
<feature type="transmembrane region" description="Helical" evidence="8">
    <location>
        <begin position="283"/>
        <end position="307"/>
    </location>
</feature>
<sequence>MGIGSQPLAEAARVLVTQGRARTFSAAAAAMKPQGLATWFLVNQTRKKDLFRPPEPLPVADCRNAGIAFNLLSLLCLSHVCLPRSRPYTSQFLSLSGYNPSTGKYATASGDLCFVACCVVLLTGLRAAAIDYLLEPLGRRWGIASSKVVTRFAEQAWLVIFCGVSGPVGFWLYRSSPYYMSMTALWTDWPDRELAGPMKAYFLAQLAFWIQQIVVVNIETRRSDHWQMIGHHVVTVMLVGGSYAYHQTRVGNLIMVLMDTVELFLPLAKCLKYLQLRRACDATFVVFMLWWFAARHVLFLRICWSIYAELPRAVPPGCYAGGMNKLRGPLAVPDDWSHLFEPFYQPEGIICWYDGIRFAFLASLLFLQVLLMMWFVLIVRVAVRALQGEAVEDDREDDDYDGEKNDGQGQDEVDDRNSGNNSKDRGEHDRVVRGPAEMARQRTTSDEAE</sequence>
<keyword evidence="4 8" id="KW-1133">Transmembrane helix</keyword>
<evidence type="ECO:0000256" key="1">
    <source>
        <dbReference type="ARBA" id="ARBA00004141"/>
    </source>
</evidence>
<evidence type="ECO:0000259" key="9">
    <source>
        <dbReference type="PROSITE" id="PS50922"/>
    </source>
</evidence>
<evidence type="ECO:0000313" key="10">
    <source>
        <dbReference type="EMBL" id="UNI16940.1"/>
    </source>
</evidence>
<protein>
    <submittedName>
        <fullName evidence="10">Sphingosine N-acyltransferase</fullName>
        <ecNumber evidence="10">2.3.1.24</ecNumber>
    </submittedName>
</protein>
<dbReference type="GeneID" id="72065282"/>
<dbReference type="InterPro" id="IPR016439">
    <property type="entry name" value="Lag1/Lac1-like"/>
</dbReference>
<dbReference type="RefSeq" id="XP_047840421.1">
    <property type="nucleotide sequence ID" value="XM_047984447.1"/>
</dbReference>
<keyword evidence="5 6" id="KW-0472">Membrane</keyword>
<dbReference type="PROSITE" id="PS50922">
    <property type="entry name" value="TLC"/>
    <property type="match status" value="1"/>
</dbReference>
<comment type="subcellular location">
    <subcellularLocation>
        <location evidence="1">Membrane</location>
        <topology evidence="1">Multi-pass membrane protein</topology>
    </subcellularLocation>
</comment>
<gene>
    <name evidence="10" type="primary">lag1_3</name>
    <name evidence="10" type="ORF">JDV02_003322</name>
</gene>
<feature type="transmembrane region" description="Helical" evidence="8">
    <location>
        <begin position="155"/>
        <end position="174"/>
    </location>
</feature>
<feature type="region of interest" description="Disordered" evidence="7">
    <location>
        <begin position="392"/>
        <end position="449"/>
    </location>
</feature>
<evidence type="ECO:0000256" key="2">
    <source>
        <dbReference type="ARBA" id="ARBA00009808"/>
    </source>
</evidence>
<dbReference type="Pfam" id="PF03798">
    <property type="entry name" value="TRAM_LAG1_CLN8"/>
    <property type="match status" value="1"/>
</dbReference>
<reference evidence="10" key="1">
    <citation type="submission" date="2021-11" db="EMBL/GenBank/DDBJ databases">
        <title>Purpureocillium_takamizusanense_genome.</title>
        <authorList>
            <person name="Nguyen N.-H."/>
        </authorList>
    </citation>
    <scope>NUCLEOTIDE SEQUENCE</scope>
    <source>
        <strain evidence="10">PT3</strain>
    </source>
</reference>
<evidence type="ECO:0000256" key="3">
    <source>
        <dbReference type="ARBA" id="ARBA00022692"/>
    </source>
</evidence>
<evidence type="ECO:0000256" key="7">
    <source>
        <dbReference type="SAM" id="MobiDB-lite"/>
    </source>
</evidence>
<dbReference type="PANTHER" id="PTHR12560:SF0">
    <property type="entry name" value="LD18904P"/>
    <property type="match status" value="1"/>
</dbReference>
<evidence type="ECO:0000256" key="8">
    <source>
        <dbReference type="SAM" id="Phobius"/>
    </source>
</evidence>
<dbReference type="PANTHER" id="PTHR12560">
    <property type="entry name" value="LONGEVITY ASSURANCE FACTOR 1 LAG1"/>
    <property type="match status" value="1"/>
</dbReference>
<dbReference type="GO" id="GO:0046513">
    <property type="term" value="P:ceramide biosynthetic process"/>
    <property type="evidence" value="ECO:0007669"/>
    <property type="project" value="InterPro"/>
</dbReference>
<accession>A0A9Q8V8C1</accession>
<evidence type="ECO:0000256" key="5">
    <source>
        <dbReference type="ARBA" id="ARBA00023136"/>
    </source>
</evidence>
<feature type="transmembrane region" description="Helical" evidence="8">
    <location>
        <begin position="358"/>
        <end position="379"/>
    </location>
</feature>
<dbReference type="OrthoDB" id="537032at2759"/>
<keyword evidence="3 6" id="KW-0812">Transmembrane</keyword>
<proteinExistence type="inferred from homology"/>
<dbReference type="InterPro" id="IPR006634">
    <property type="entry name" value="TLC-dom"/>
</dbReference>
<feature type="compositionally biased region" description="Acidic residues" evidence="7">
    <location>
        <begin position="392"/>
        <end position="401"/>
    </location>
</feature>
<evidence type="ECO:0000313" key="11">
    <source>
        <dbReference type="Proteomes" id="UP000829364"/>
    </source>
</evidence>
<dbReference type="AlphaFoldDB" id="A0A9Q8V8C1"/>
<dbReference type="GO" id="GO:0016020">
    <property type="term" value="C:membrane"/>
    <property type="evidence" value="ECO:0007669"/>
    <property type="project" value="UniProtKB-SubCell"/>
</dbReference>
<keyword evidence="10" id="KW-0808">Transferase</keyword>
<feature type="compositionally biased region" description="Basic and acidic residues" evidence="7">
    <location>
        <begin position="439"/>
        <end position="449"/>
    </location>
</feature>
<dbReference type="EC" id="2.3.1.24" evidence="10"/>
<organism evidence="10 11">
    <name type="scientific">Purpureocillium takamizusanense</name>
    <dbReference type="NCBI Taxonomy" id="2060973"/>
    <lineage>
        <taxon>Eukaryota</taxon>
        <taxon>Fungi</taxon>
        <taxon>Dikarya</taxon>
        <taxon>Ascomycota</taxon>
        <taxon>Pezizomycotina</taxon>
        <taxon>Sordariomycetes</taxon>
        <taxon>Hypocreomycetidae</taxon>
        <taxon>Hypocreales</taxon>
        <taxon>Ophiocordycipitaceae</taxon>
        <taxon>Purpureocillium</taxon>
    </lineage>
</organism>
<comment type="similarity">
    <text evidence="2">Belongs to the sphingosine N-acyltransferase family.</text>
</comment>
<evidence type="ECO:0000256" key="4">
    <source>
        <dbReference type="ARBA" id="ARBA00022989"/>
    </source>
</evidence>
<evidence type="ECO:0000256" key="6">
    <source>
        <dbReference type="PROSITE-ProRule" id="PRU00205"/>
    </source>
</evidence>
<dbReference type="GO" id="GO:0050291">
    <property type="term" value="F:sphingosine N-acyltransferase activity"/>
    <property type="evidence" value="ECO:0007669"/>
    <property type="project" value="UniProtKB-EC"/>
</dbReference>
<feature type="compositionally biased region" description="Basic and acidic residues" evidence="7">
    <location>
        <begin position="422"/>
        <end position="432"/>
    </location>
</feature>
<feature type="domain" description="TLC" evidence="9">
    <location>
        <begin position="150"/>
        <end position="387"/>
    </location>
</feature>
<keyword evidence="11" id="KW-1185">Reference proteome</keyword>
<keyword evidence="10" id="KW-0012">Acyltransferase</keyword>
<dbReference type="SMART" id="SM00724">
    <property type="entry name" value="TLC"/>
    <property type="match status" value="1"/>
</dbReference>